<dbReference type="InterPro" id="IPR001680">
    <property type="entry name" value="WD40_rpt"/>
</dbReference>
<dbReference type="PANTHER" id="PTHR19857:SF8">
    <property type="entry name" value="ANGIO-ASSOCIATED MIGRATORY CELL PROTEIN"/>
    <property type="match status" value="1"/>
</dbReference>
<comment type="subcellular location">
    <subcellularLocation>
        <location evidence="1">Cytoplasm</location>
    </subcellularLocation>
</comment>
<sequence length="479" mass="51781">MGCLHVQQKPKREIYGGILRFSASRFHSLQFSPGPKPSIPPFSSAQPSAGTAIHPLSSKFAAASSKMMDGDMSDDGEIYIHDADTIHEITLDDEDLPDVNDEDDEQADFDEDLDDSMHTFTGHTSELYAVACSPTDPLLVATGGGDDRGFLWKIGQGDWAAEMGGHKDTVTSLAFSSDGQFLASGGLDSVVNVWDTSGNHKCTLEGPAVSEQTEEHADGFEWVRWHPRGHLVLAGSNDGTAWMWNADRGAVLQVFPGHSKPVTCGDFTPDGKTVCTGSDDMSLRIWNPRTGESVYVIKVRHFFDLTSKNSLLLGHPYHTARLNCLAISSDSTLVLTGSEDGSVKIVNIVTGKVVSTLSRHTDSVSCIALSRSSSFPWAATGGRDQQLVIWDLERSDARNICNHESEVTCLTWIGMTRYVAAGCGDGDVVIWDGRSGDKVKTFKGHSSCVQSLAVSSNHDFLATASDDGTARIFEIGEFK</sequence>
<dbReference type="InterPro" id="IPR019775">
    <property type="entry name" value="WD40_repeat_CS"/>
</dbReference>
<dbReference type="InterPro" id="IPR011044">
    <property type="entry name" value="Quino_amine_DH_bsu"/>
</dbReference>
<dbReference type="Pfam" id="PF00400">
    <property type="entry name" value="WD40"/>
    <property type="match status" value="8"/>
</dbReference>
<keyword evidence="3 5" id="KW-0853">WD repeat</keyword>
<dbReference type="EMBL" id="CAMGYJ010000008">
    <property type="protein sequence ID" value="CAI0461177.1"/>
    <property type="molecule type" value="Genomic_DNA"/>
</dbReference>
<name>A0AAV0NRM2_9ROSI</name>
<dbReference type="GO" id="GO:0005737">
    <property type="term" value="C:cytoplasm"/>
    <property type="evidence" value="ECO:0007669"/>
    <property type="project" value="UniProtKB-SubCell"/>
</dbReference>
<dbReference type="InterPro" id="IPR051179">
    <property type="entry name" value="WD_repeat_multifunction"/>
</dbReference>
<evidence type="ECO:0000313" key="6">
    <source>
        <dbReference type="EMBL" id="CAI0461177.1"/>
    </source>
</evidence>
<evidence type="ECO:0000256" key="5">
    <source>
        <dbReference type="PROSITE-ProRule" id="PRU00221"/>
    </source>
</evidence>
<dbReference type="PANTHER" id="PTHR19857">
    <property type="entry name" value="MITOCHONDRIAL DIVISION PROTEIN 1-RELATED"/>
    <property type="match status" value="1"/>
</dbReference>
<feature type="repeat" description="WD" evidence="5">
    <location>
        <begin position="213"/>
        <end position="254"/>
    </location>
</feature>
<gene>
    <name evidence="6" type="ORF">LITE_LOCUS34821</name>
</gene>
<feature type="repeat" description="WD" evidence="5">
    <location>
        <begin position="315"/>
        <end position="356"/>
    </location>
</feature>
<comment type="caution">
    <text evidence="6">The sequence shown here is derived from an EMBL/GenBank/DDBJ whole genome shotgun (WGS) entry which is preliminary data.</text>
</comment>
<accession>A0AAV0NRM2</accession>
<dbReference type="CDD" id="cd00200">
    <property type="entry name" value="WD40"/>
    <property type="match status" value="1"/>
</dbReference>
<organism evidence="6 7">
    <name type="scientific">Linum tenue</name>
    <dbReference type="NCBI Taxonomy" id="586396"/>
    <lineage>
        <taxon>Eukaryota</taxon>
        <taxon>Viridiplantae</taxon>
        <taxon>Streptophyta</taxon>
        <taxon>Embryophyta</taxon>
        <taxon>Tracheophyta</taxon>
        <taxon>Spermatophyta</taxon>
        <taxon>Magnoliopsida</taxon>
        <taxon>eudicotyledons</taxon>
        <taxon>Gunneridae</taxon>
        <taxon>Pentapetalae</taxon>
        <taxon>rosids</taxon>
        <taxon>fabids</taxon>
        <taxon>Malpighiales</taxon>
        <taxon>Linaceae</taxon>
        <taxon>Linum</taxon>
    </lineage>
</organism>
<dbReference type="Proteomes" id="UP001154282">
    <property type="component" value="Unassembled WGS sequence"/>
</dbReference>
<dbReference type="PROSITE" id="PS50294">
    <property type="entry name" value="WD_REPEATS_REGION"/>
    <property type="match status" value="5"/>
</dbReference>
<dbReference type="PROSITE" id="PS00678">
    <property type="entry name" value="WD_REPEATS_1"/>
    <property type="match status" value="1"/>
</dbReference>
<feature type="repeat" description="WD" evidence="5">
    <location>
        <begin position="357"/>
        <end position="400"/>
    </location>
</feature>
<proteinExistence type="predicted"/>
<feature type="repeat" description="WD" evidence="5">
    <location>
        <begin position="400"/>
        <end position="441"/>
    </location>
</feature>
<dbReference type="SMART" id="SM00320">
    <property type="entry name" value="WD40"/>
    <property type="match status" value="8"/>
</dbReference>
<evidence type="ECO:0000256" key="2">
    <source>
        <dbReference type="ARBA" id="ARBA00022490"/>
    </source>
</evidence>
<keyword evidence="4" id="KW-0677">Repeat</keyword>
<evidence type="ECO:0000313" key="7">
    <source>
        <dbReference type="Proteomes" id="UP001154282"/>
    </source>
</evidence>
<dbReference type="SUPFAM" id="SSF50998">
    <property type="entry name" value="Quinoprotein alcohol dehydrogenase-like"/>
    <property type="match status" value="1"/>
</dbReference>
<feature type="repeat" description="WD" evidence="5">
    <location>
        <begin position="442"/>
        <end position="479"/>
    </location>
</feature>
<protein>
    <recommendedName>
        <fullName evidence="8">Angio-associated migratory cell protein</fullName>
    </recommendedName>
</protein>
<keyword evidence="2" id="KW-0963">Cytoplasm</keyword>
<dbReference type="FunFam" id="2.130.10.10:FF:000074">
    <property type="entry name" value="Angio-associated migratory cell protein-like protein"/>
    <property type="match status" value="1"/>
</dbReference>
<dbReference type="InterPro" id="IPR011047">
    <property type="entry name" value="Quinoprotein_ADH-like_sf"/>
</dbReference>
<evidence type="ECO:0000256" key="1">
    <source>
        <dbReference type="ARBA" id="ARBA00004496"/>
    </source>
</evidence>
<keyword evidence="7" id="KW-1185">Reference proteome</keyword>
<reference evidence="6" key="1">
    <citation type="submission" date="2022-08" db="EMBL/GenBank/DDBJ databases">
        <authorList>
            <person name="Gutierrez-Valencia J."/>
        </authorList>
    </citation>
    <scope>NUCLEOTIDE SEQUENCE</scope>
</reference>
<feature type="repeat" description="WD" evidence="5">
    <location>
        <begin position="255"/>
        <end position="296"/>
    </location>
</feature>
<evidence type="ECO:0008006" key="8">
    <source>
        <dbReference type="Google" id="ProtNLM"/>
    </source>
</evidence>
<evidence type="ECO:0000256" key="3">
    <source>
        <dbReference type="ARBA" id="ARBA00022574"/>
    </source>
</evidence>
<evidence type="ECO:0000256" key="4">
    <source>
        <dbReference type="ARBA" id="ARBA00022737"/>
    </source>
</evidence>
<feature type="repeat" description="WD" evidence="5">
    <location>
        <begin position="163"/>
        <end position="195"/>
    </location>
</feature>
<dbReference type="AlphaFoldDB" id="A0AAV0NRM2"/>
<dbReference type="PROSITE" id="PS50082">
    <property type="entry name" value="WD_REPEATS_2"/>
    <property type="match status" value="7"/>
</dbReference>
<dbReference type="SUPFAM" id="SSF50969">
    <property type="entry name" value="YVTN repeat-like/Quinoprotein amine dehydrogenase"/>
    <property type="match status" value="1"/>
</dbReference>
<dbReference type="Gene3D" id="2.130.10.10">
    <property type="entry name" value="YVTN repeat-like/Quinoprotein amine dehydrogenase"/>
    <property type="match status" value="4"/>
</dbReference>
<dbReference type="InterPro" id="IPR015943">
    <property type="entry name" value="WD40/YVTN_repeat-like_dom_sf"/>
</dbReference>